<dbReference type="InterPro" id="IPR045372">
    <property type="entry name" value="YidB"/>
</dbReference>
<dbReference type="Pfam" id="PF20159">
    <property type="entry name" value="YidB"/>
    <property type="match status" value="1"/>
</dbReference>
<evidence type="ECO:0000313" key="2">
    <source>
        <dbReference type="EMBL" id="MCM6772456.1"/>
    </source>
</evidence>
<sequence>MNHTSHRSDGVHLEIDLTKLPQASSWAADDPSAPVTPAQLAEAIDSERLAEFAAEVGIPADTITAHLSETLPEVLEHATSDPSAPRTRRIGPPTKPLDIEFTFYTDSPRGDARTGVTVGVDAAR</sequence>
<gene>
    <name evidence="2" type="ORF">NDR86_03095</name>
</gene>
<proteinExistence type="predicted"/>
<dbReference type="RefSeq" id="WP_251909307.1">
    <property type="nucleotide sequence ID" value="NZ_JAMRXG010000001.1"/>
</dbReference>
<comment type="caution">
    <text evidence="2">The sequence shown here is derived from an EMBL/GenBank/DDBJ whole genome shotgun (WGS) entry which is preliminary data.</text>
</comment>
<evidence type="ECO:0000256" key="1">
    <source>
        <dbReference type="SAM" id="MobiDB-lite"/>
    </source>
</evidence>
<dbReference type="Proteomes" id="UP001139157">
    <property type="component" value="Unassembled WGS sequence"/>
</dbReference>
<reference evidence="2" key="1">
    <citation type="submission" date="2022-06" db="EMBL/GenBank/DDBJ databases">
        <title>Novel species in genus nocardia.</title>
        <authorList>
            <person name="Li F."/>
        </authorList>
    </citation>
    <scope>NUCLEOTIDE SEQUENCE</scope>
    <source>
        <strain evidence="2">CDC141</strain>
    </source>
</reference>
<dbReference type="InterPro" id="IPR027405">
    <property type="entry name" value="YidB-like"/>
</dbReference>
<dbReference type="EMBL" id="JAMRXG010000001">
    <property type="protein sequence ID" value="MCM6772456.1"/>
    <property type="molecule type" value="Genomic_DNA"/>
</dbReference>
<dbReference type="AlphaFoldDB" id="A0A9X2E6D3"/>
<organism evidence="2 3">
    <name type="scientific">Nocardia pulmonis</name>
    <dbReference type="NCBI Taxonomy" id="2951408"/>
    <lineage>
        <taxon>Bacteria</taxon>
        <taxon>Bacillati</taxon>
        <taxon>Actinomycetota</taxon>
        <taxon>Actinomycetes</taxon>
        <taxon>Mycobacteriales</taxon>
        <taxon>Nocardiaceae</taxon>
        <taxon>Nocardia</taxon>
    </lineage>
</organism>
<feature type="region of interest" description="Disordered" evidence="1">
    <location>
        <begin position="75"/>
        <end position="124"/>
    </location>
</feature>
<keyword evidence="3" id="KW-1185">Reference proteome</keyword>
<name>A0A9X2E6D3_9NOCA</name>
<protein>
    <submittedName>
        <fullName evidence="2">YidB family protein</fullName>
    </submittedName>
</protein>
<evidence type="ECO:0000313" key="3">
    <source>
        <dbReference type="Proteomes" id="UP001139157"/>
    </source>
</evidence>
<dbReference type="SUPFAM" id="SSF140804">
    <property type="entry name" value="YidB-like"/>
    <property type="match status" value="1"/>
</dbReference>
<accession>A0A9X2E6D3</accession>
<dbReference type="Gene3D" id="1.10.10.690">
    <property type="entry name" value="YidB-like"/>
    <property type="match status" value="1"/>
</dbReference>